<dbReference type="GO" id="GO:0016020">
    <property type="term" value="C:membrane"/>
    <property type="evidence" value="ECO:0007669"/>
    <property type="project" value="UniProtKB-SubCell"/>
</dbReference>
<feature type="transmembrane region" description="Helical" evidence="5">
    <location>
        <begin position="82"/>
        <end position="107"/>
    </location>
</feature>
<accession>A0A812BJW2</accession>
<dbReference type="InterPro" id="IPR002645">
    <property type="entry name" value="STAS_dom"/>
</dbReference>
<dbReference type="GO" id="GO:0055085">
    <property type="term" value="P:transmembrane transport"/>
    <property type="evidence" value="ECO:0007669"/>
    <property type="project" value="InterPro"/>
</dbReference>
<dbReference type="Pfam" id="PF00916">
    <property type="entry name" value="Sulfate_transp"/>
    <property type="match status" value="1"/>
</dbReference>
<organism evidence="7 8">
    <name type="scientific">Acanthosepion pharaonis</name>
    <name type="common">Pharaoh cuttlefish</name>
    <name type="synonym">Sepia pharaonis</name>
    <dbReference type="NCBI Taxonomy" id="158019"/>
    <lineage>
        <taxon>Eukaryota</taxon>
        <taxon>Metazoa</taxon>
        <taxon>Spiralia</taxon>
        <taxon>Lophotrochozoa</taxon>
        <taxon>Mollusca</taxon>
        <taxon>Cephalopoda</taxon>
        <taxon>Coleoidea</taxon>
        <taxon>Decapodiformes</taxon>
        <taxon>Sepiida</taxon>
        <taxon>Sepiina</taxon>
        <taxon>Sepiidae</taxon>
        <taxon>Acanthosepion</taxon>
    </lineage>
</organism>
<evidence type="ECO:0000313" key="8">
    <source>
        <dbReference type="Proteomes" id="UP000597762"/>
    </source>
</evidence>
<dbReference type="InterPro" id="IPR036513">
    <property type="entry name" value="STAS_dom_sf"/>
</dbReference>
<proteinExistence type="predicted"/>
<protein>
    <submittedName>
        <fullName evidence="7">SLC26A1</fullName>
    </submittedName>
</protein>
<evidence type="ECO:0000256" key="1">
    <source>
        <dbReference type="ARBA" id="ARBA00004141"/>
    </source>
</evidence>
<dbReference type="OrthoDB" id="288203at2759"/>
<feature type="transmembrane region" description="Helical" evidence="5">
    <location>
        <begin position="58"/>
        <end position="76"/>
    </location>
</feature>
<keyword evidence="2 5" id="KW-0812">Transmembrane</keyword>
<keyword evidence="3 5" id="KW-1133">Transmembrane helix</keyword>
<dbReference type="InterPro" id="IPR001902">
    <property type="entry name" value="SLC26A/SulP_fam"/>
</dbReference>
<evidence type="ECO:0000259" key="6">
    <source>
        <dbReference type="PROSITE" id="PS50801"/>
    </source>
</evidence>
<keyword evidence="4 5" id="KW-0472">Membrane</keyword>
<feature type="domain" description="STAS" evidence="6">
    <location>
        <begin position="131"/>
        <end position="275"/>
    </location>
</feature>
<comment type="subcellular location">
    <subcellularLocation>
        <location evidence="1">Membrane</location>
        <topology evidence="1">Multi-pass membrane protein</topology>
    </subcellularLocation>
</comment>
<evidence type="ECO:0000256" key="4">
    <source>
        <dbReference type="ARBA" id="ARBA00023136"/>
    </source>
</evidence>
<dbReference type="Pfam" id="PF01740">
    <property type="entry name" value="STAS"/>
    <property type="match status" value="1"/>
</dbReference>
<feature type="transmembrane region" description="Helical" evidence="5">
    <location>
        <begin position="23"/>
        <end position="46"/>
    </location>
</feature>
<reference evidence="7" key="1">
    <citation type="submission" date="2021-01" db="EMBL/GenBank/DDBJ databases">
        <authorList>
            <person name="Li R."/>
            <person name="Bekaert M."/>
        </authorList>
    </citation>
    <scope>NUCLEOTIDE SEQUENCE</scope>
    <source>
        <strain evidence="7">Farmed</strain>
    </source>
</reference>
<evidence type="ECO:0000313" key="7">
    <source>
        <dbReference type="EMBL" id="CAE1233518.1"/>
    </source>
</evidence>
<keyword evidence="8" id="KW-1185">Reference proteome</keyword>
<evidence type="ECO:0000256" key="3">
    <source>
        <dbReference type="ARBA" id="ARBA00022989"/>
    </source>
</evidence>
<dbReference type="CDD" id="cd07042">
    <property type="entry name" value="STAS_SulP_like_sulfate_transporter"/>
    <property type="match status" value="1"/>
</dbReference>
<dbReference type="AlphaFoldDB" id="A0A812BJW2"/>
<dbReference type="InterPro" id="IPR011547">
    <property type="entry name" value="SLC26A/SulP_dom"/>
</dbReference>
<sequence>MLFSRDICTSIYLSIYLSIYQELYAYGITNIVISFFGCFTATGAVSRTSVQVGCGAKSQVSSLVGALFVLIVIFVAGPWLKTLPICVLSFGIGLLIGAVLGIISVIMRTLWVEAVSLGIINNTKVFLDQTKYQGVTLPAGIKVVSYSSPLYYANVDIFRNEIDSKTEKFKKVNKHSNGQMVSTDLSIIINPKSANSLHEDRFHQKIIIECSGISFIDRMGATALQQLYVEYKNKGISCLFSGVNDRVISVLKACGAFNTLQYVMYRTTYDAMLAAGFEENEINTRF</sequence>
<dbReference type="Gene3D" id="3.30.750.24">
    <property type="entry name" value="STAS domain"/>
    <property type="match status" value="1"/>
</dbReference>
<dbReference type="PROSITE" id="PS50801">
    <property type="entry name" value="STAS"/>
    <property type="match status" value="1"/>
</dbReference>
<comment type="caution">
    <text evidence="7">The sequence shown here is derived from an EMBL/GenBank/DDBJ whole genome shotgun (WGS) entry which is preliminary data.</text>
</comment>
<name>A0A812BJW2_ACAPH</name>
<evidence type="ECO:0000256" key="2">
    <source>
        <dbReference type="ARBA" id="ARBA00022692"/>
    </source>
</evidence>
<dbReference type="EMBL" id="CAHIKZ030000686">
    <property type="protein sequence ID" value="CAE1233518.1"/>
    <property type="molecule type" value="Genomic_DNA"/>
</dbReference>
<evidence type="ECO:0000256" key="5">
    <source>
        <dbReference type="SAM" id="Phobius"/>
    </source>
</evidence>
<gene>
    <name evidence="7" type="ORF">SPHA_18973</name>
</gene>
<dbReference type="PANTHER" id="PTHR11814">
    <property type="entry name" value="SULFATE TRANSPORTER"/>
    <property type="match status" value="1"/>
</dbReference>
<dbReference type="SUPFAM" id="SSF52091">
    <property type="entry name" value="SpoIIaa-like"/>
    <property type="match status" value="1"/>
</dbReference>
<dbReference type="Proteomes" id="UP000597762">
    <property type="component" value="Unassembled WGS sequence"/>
</dbReference>